<evidence type="ECO:0000313" key="1">
    <source>
        <dbReference type="EMBL" id="KAA6321223.1"/>
    </source>
</evidence>
<reference evidence="1" key="1">
    <citation type="submission" date="2019-03" db="EMBL/GenBank/DDBJ databases">
        <title>Single cell metagenomics reveals metabolic interactions within the superorganism composed of flagellate Streblomastix strix and complex community of Bacteroidetes bacteria on its surface.</title>
        <authorList>
            <person name="Treitli S.C."/>
            <person name="Kolisko M."/>
            <person name="Husnik F."/>
            <person name="Keeling P."/>
            <person name="Hampl V."/>
        </authorList>
    </citation>
    <scope>NUCLEOTIDE SEQUENCE</scope>
    <source>
        <strain evidence="1">STM</strain>
    </source>
</reference>
<dbReference type="AlphaFoldDB" id="A0A5J4QKS8"/>
<protein>
    <recommendedName>
        <fullName evidence="2">Insertion element IS1 protein InsA helix-turn-helix domain-containing protein</fullName>
    </recommendedName>
</protein>
<proteinExistence type="predicted"/>
<comment type="caution">
    <text evidence="1">The sequence shown here is derived from an EMBL/GenBank/DDBJ whole genome shotgun (WGS) entry which is preliminary data.</text>
</comment>
<organism evidence="1">
    <name type="scientific">termite gut metagenome</name>
    <dbReference type="NCBI Taxonomy" id="433724"/>
    <lineage>
        <taxon>unclassified sequences</taxon>
        <taxon>metagenomes</taxon>
        <taxon>organismal metagenomes</taxon>
    </lineage>
</organism>
<name>A0A5J4QKS8_9ZZZZ</name>
<dbReference type="EMBL" id="SNRY01003372">
    <property type="protein sequence ID" value="KAA6321223.1"/>
    <property type="molecule type" value="Genomic_DNA"/>
</dbReference>
<evidence type="ECO:0008006" key="2">
    <source>
        <dbReference type="Google" id="ProtNLM"/>
    </source>
</evidence>
<accession>A0A5J4QKS8</accession>
<gene>
    <name evidence="1" type="ORF">EZS27_029102</name>
</gene>
<sequence>MEKLGFKVANVKSAETKRIVLKLCLEGLGFRAISHLLQISYGTVYALVKT</sequence>
<feature type="non-terminal residue" evidence="1">
    <location>
        <position position="1"/>
    </location>
</feature>